<geneLocation type="plasmid" evidence="7 8">
    <name>pPT365</name>
</geneLocation>
<dbReference type="RefSeq" id="WP_229518049.1">
    <property type="nucleotide sequence ID" value="NZ_AP024959.1"/>
</dbReference>
<dbReference type="InterPro" id="IPR017867">
    <property type="entry name" value="Tyr_phospatase_low_mol_wt"/>
</dbReference>
<dbReference type="PANTHER" id="PTHR11717">
    <property type="entry name" value="LOW MOLECULAR WEIGHT PROTEIN TYROSINE PHOSPHATASE"/>
    <property type="match status" value="1"/>
</dbReference>
<keyword evidence="4" id="KW-0904">Protein phosphatase</keyword>
<evidence type="ECO:0000313" key="7">
    <source>
        <dbReference type="EMBL" id="BCZ85346.1"/>
    </source>
</evidence>
<dbReference type="Pfam" id="PF01451">
    <property type="entry name" value="LMWPc"/>
    <property type="match status" value="1"/>
</dbReference>
<comment type="similarity">
    <text evidence="1">Belongs to the low molecular weight phosphotyrosine protein phosphatase family.</text>
</comment>
<feature type="domain" description="Phosphotyrosine protein phosphatase I" evidence="6">
    <location>
        <begin position="1"/>
        <end position="142"/>
    </location>
</feature>
<sequence length="149" mass="16327">MNLLLICHANVCRSRIAESVFLRLFLQSQDVSIQSAGLAAASGVDIHPTAHKVLSARGYAVPSEPRSVRLTMPMVLWADLILVMETVQRKELVRRFPYAAGKVWLLGHWIGQEVADPVGGDEQMFEATLTLIESGARGWQPALAPQPAL</sequence>
<evidence type="ECO:0000256" key="3">
    <source>
        <dbReference type="ARBA" id="ARBA00022801"/>
    </source>
</evidence>
<evidence type="ECO:0000259" key="6">
    <source>
        <dbReference type="SMART" id="SM00226"/>
    </source>
</evidence>
<dbReference type="SMART" id="SM00226">
    <property type="entry name" value="LMWPc"/>
    <property type="match status" value="1"/>
</dbReference>
<proteinExistence type="inferred from homology"/>
<dbReference type="Gene3D" id="3.40.50.2300">
    <property type="match status" value="1"/>
</dbReference>
<name>A0ABN6JWJ5_9BURK</name>
<evidence type="ECO:0000256" key="5">
    <source>
        <dbReference type="ARBA" id="ARBA00051722"/>
    </source>
</evidence>
<dbReference type="Proteomes" id="UP001319874">
    <property type="component" value="Plasmid pPT365"/>
</dbReference>
<protein>
    <recommendedName>
        <fullName evidence="2">protein-tyrosine-phosphatase</fullName>
        <ecNumber evidence="2">3.1.3.48</ecNumber>
    </recommendedName>
</protein>
<keyword evidence="7" id="KW-0614">Plasmid</keyword>
<dbReference type="InterPro" id="IPR050438">
    <property type="entry name" value="LMW_PTPase"/>
</dbReference>
<reference evidence="7 8" key="1">
    <citation type="journal article" date="2022" name="Front. Microbiol.">
        <title>Identification and characterization of a novel class of self-sufficient cytochrome P450 hydroxylase involved in cyclohexanecarboxylate degradation in Paraburkholderia terrae strain KU-64.</title>
        <authorList>
            <person name="Yamamoto T."/>
            <person name="Hasegawa Y."/>
            <person name="Iwaki H."/>
        </authorList>
    </citation>
    <scope>NUCLEOTIDE SEQUENCE [LARGE SCALE GENOMIC DNA]</scope>
    <source>
        <strain evidence="7 8">KU-64</strain>
    </source>
</reference>
<evidence type="ECO:0000256" key="1">
    <source>
        <dbReference type="ARBA" id="ARBA00011063"/>
    </source>
</evidence>
<accession>A0ABN6JWJ5</accession>
<keyword evidence="8" id="KW-1185">Reference proteome</keyword>
<organism evidence="7 8">
    <name type="scientific">Paraburkholderia terrae</name>
    <dbReference type="NCBI Taxonomy" id="311230"/>
    <lineage>
        <taxon>Bacteria</taxon>
        <taxon>Pseudomonadati</taxon>
        <taxon>Pseudomonadota</taxon>
        <taxon>Betaproteobacteria</taxon>
        <taxon>Burkholderiales</taxon>
        <taxon>Burkholderiaceae</taxon>
        <taxon>Paraburkholderia</taxon>
    </lineage>
</organism>
<evidence type="ECO:0000256" key="2">
    <source>
        <dbReference type="ARBA" id="ARBA00013064"/>
    </source>
</evidence>
<dbReference type="InterPro" id="IPR023485">
    <property type="entry name" value="Ptyr_pPase"/>
</dbReference>
<dbReference type="EC" id="3.1.3.48" evidence="2"/>
<evidence type="ECO:0000313" key="8">
    <source>
        <dbReference type="Proteomes" id="UP001319874"/>
    </source>
</evidence>
<comment type="catalytic activity">
    <reaction evidence="5">
        <text>O-phospho-L-tyrosyl-[protein] + H2O = L-tyrosyl-[protein] + phosphate</text>
        <dbReference type="Rhea" id="RHEA:10684"/>
        <dbReference type="Rhea" id="RHEA-COMP:10136"/>
        <dbReference type="Rhea" id="RHEA-COMP:20101"/>
        <dbReference type="ChEBI" id="CHEBI:15377"/>
        <dbReference type="ChEBI" id="CHEBI:43474"/>
        <dbReference type="ChEBI" id="CHEBI:46858"/>
        <dbReference type="ChEBI" id="CHEBI:61978"/>
        <dbReference type="EC" id="3.1.3.48"/>
    </reaction>
</comment>
<dbReference type="EMBL" id="AP024959">
    <property type="protein sequence ID" value="BCZ85346.1"/>
    <property type="molecule type" value="Genomic_DNA"/>
</dbReference>
<dbReference type="SUPFAM" id="SSF52788">
    <property type="entry name" value="Phosphotyrosine protein phosphatases I"/>
    <property type="match status" value="1"/>
</dbReference>
<dbReference type="PANTHER" id="PTHR11717:SF31">
    <property type="entry name" value="LOW MOLECULAR WEIGHT PROTEIN-TYROSINE-PHOSPHATASE ETP-RELATED"/>
    <property type="match status" value="1"/>
</dbReference>
<keyword evidence="3" id="KW-0378">Hydrolase</keyword>
<dbReference type="InterPro" id="IPR036196">
    <property type="entry name" value="Ptyr_pPase_sf"/>
</dbReference>
<dbReference type="PRINTS" id="PR00719">
    <property type="entry name" value="LMWPTPASE"/>
</dbReference>
<evidence type="ECO:0000256" key="4">
    <source>
        <dbReference type="ARBA" id="ARBA00022912"/>
    </source>
</evidence>
<gene>
    <name evidence="7" type="ORF">PTKU64_90210</name>
</gene>